<proteinExistence type="predicted"/>
<gene>
    <name evidence="2" type="ORF">JHW45_12785</name>
</gene>
<feature type="transmembrane region" description="Helical" evidence="1">
    <location>
        <begin position="32"/>
        <end position="50"/>
    </location>
</feature>
<reference evidence="2 3" key="1">
    <citation type="submission" date="2021-01" db="EMBL/GenBank/DDBJ databases">
        <title>Biogeographic distribution of Paracoccus.</title>
        <authorList>
            <person name="Hollensteiner J."/>
            <person name="Leineberger J."/>
            <person name="Brinkhoff T."/>
            <person name="Daniel R."/>
        </authorList>
    </citation>
    <scope>NUCLEOTIDE SEQUENCE [LARGE SCALE GENOMIC DNA]</scope>
    <source>
        <strain evidence="2 3">LMG25392</strain>
    </source>
</reference>
<dbReference type="Proteomes" id="UP001218412">
    <property type="component" value="Chromosome"/>
</dbReference>
<keyword evidence="1" id="KW-0812">Transmembrane</keyword>
<organism evidence="2 3">
    <name type="scientific">Paracoccus stylophorae</name>
    <dbReference type="NCBI Taxonomy" id="659350"/>
    <lineage>
        <taxon>Bacteria</taxon>
        <taxon>Pseudomonadati</taxon>
        <taxon>Pseudomonadota</taxon>
        <taxon>Alphaproteobacteria</taxon>
        <taxon>Rhodobacterales</taxon>
        <taxon>Paracoccaceae</taxon>
        <taxon>Paracoccus</taxon>
    </lineage>
</organism>
<keyword evidence="3" id="KW-1185">Reference proteome</keyword>
<keyword evidence="1" id="KW-0472">Membrane</keyword>
<accession>A0ABY7SST2</accession>
<feature type="transmembrane region" description="Helical" evidence="1">
    <location>
        <begin position="6"/>
        <end position="25"/>
    </location>
</feature>
<sequence>MSDYLLLAGVALCVISVVVAIVQLVQTHPPRTAAIILILGIAAIFASAWLDPEPLRLRDVPQAWNRVVDEARGAVR</sequence>
<keyword evidence="1" id="KW-1133">Transmembrane helix</keyword>
<protein>
    <submittedName>
        <fullName evidence="2">Uncharacterized protein</fullName>
    </submittedName>
</protein>
<name>A0ABY7SST2_9RHOB</name>
<evidence type="ECO:0000256" key="1">
    <source>
        <dbReference type="SAM" id="Phobius"/>
    </source>
</evidence>
<evidence type="ECO:0000313" key="2">
    <source>
        <dbReference type="EMBL" id="WCR09941.1"/>
    </source>
</evidence>
<dbReference type="RefSeq" id="WP_272857999.1">
    <property type="nucleotide sequence ID" value="NZ_CP067134.1"/>
</dbReference>
<evidence type="ECO:0000313" key="3">
    <source>
        <dbReference type="Proteomes" id="UP001218412"/>
    </source>
</evidence>
<dbReference type="EMBL" id="CP067134">
    <property type="protein sequence ID" value="WCR09941.1"/>
    <property type="molecule type" value="Genomic_DNA"/>
</dbReference>